<dbReference type="Gene3D" id="1.10.340.70">
    <property type="match status" value="1"/>
</dbReference>
<dbReference type="PROSITE" id="PS50994">
    <property type="entry name" value="INTEGRASE"/>
    <property type="match status" value="1"/>
</dbReference>
<feature type="non-terminal residue" evidence="2">
    <location>
        <position position="1"/>
    </location>
</feature>
<gene>
    <name evidence="2" type="primary">GIN1</name>
    <name evidence="2" type="ORF">CR513_01309</name>
</gene>
<dbReference type="PANTHER" id="PTHR47266">
    <property type="entry name" value="ENDONUCLEASE-RELATED"/>
    <property type="match status" value="1"/>
</dbReference>
<dbReference type="Pfam" id="PF17921">
    <property type="entry name" value="Integrase_H2C2"/>
    <property type="match status" value="1"/>
</dbReference>
<evidence type="ECO:0000259" key="1">
    <source>
        <dbReference type="PROSITE" id="PS50994"/>
    </source>
</evidence>
<dbReference type="InterPro" id="IPR001584">
    <property type="entry name" value="Integrase_cat-core"/>
</dbReference>
<proteinExistence type="predicted"/>
<dbReference type="GO" id="GO:0003676">
    <property type="term" value="F:nucleic acid binding"/>
    <property type="evidence" value="ECO:0007669"/>
    <property type="project" value="InterPro"/>
</dbReference>
<dbReference type="OrthoDB" id="1414481at2759"/>
<name>A0A371IFA3_MUCPR</name>
<reference evidence="2" key="1">
    <citation type="submission" date="2018-05" db="EMBL/GenBank/DDBJ databases">
        <title>Draft genome of Mucuna pruriens seed.</title>
        <authorList>
            <person name="Nnadi N.E."/>
            <person name="Vos R."/>
            <person name="Hasami M.H."/>
            <person name="Devisetty U.K."/>
            <person name="Aguiy J.C."/>
        </authorList>
    </citation>
    <scope>NUCLEOTIDE SEQUENCE [LARGE SCALE GENOMIC DNA]</scope>
    <source>
        <strain evidence="2">JCA_2017</strain>
    </source>
</reference>
<feature type="domain" description="Integrase catalytic" evidence="1">
    <location>
        <begin position="62"/>
        <end position="151"/>
    </location>
</feature>
<sequence length="151" mass="17502">MEDVHKGTFGTHVNRHALARKILRTGYYWTKMKSDCYDHVRKCFQCQIYVDNIRVPPLALNNLGAPWSFSMWGLDIICPIEPKASNGHHFILVVIDYFTKWVEAASYSSFTKIMVVRFIKRDIICRYGLPGHLVTDNGDNLNNKMMTELCE</sequence>
<evidence type="ECO:0000313" key="3">
    <source>
        <dbReference type="Proteomes" id="UP000257109"/>
    </source>
</evidence>
<dbReference type="Gene3D" id="3.30.420.10">
    <property type="entry name" value="Ribonuclease H-like superfamily/Ribonuclease H"/>
    <property type="match status" value="1"/>
</dbReference>
<dbReference type="GO" id="GO:0015074">
    <property type="term" value="P:DNA integration"/>
    <property type="evidence" value="ECO:0007669"/>
    <property type="project" value="InterPro"/>
</dbReference>
<dbReference type="InterPro" id="IPR052160">
    <property type="entry name" value="Gypsy_RT_Integrase-like"/>
</dbReference>
<comment type="caution">
    <text evidence="2">The sequence shown here is derived from an EMBL/GenBank/DDBJ whole genome shotgun (WGS) entry which is preliminary data.</text>
</comment>
<keyword evidence="3" id="KW-1185">Reference proteome</keyword>
<accession>A0A371IFA3</accession>
<organism evidence="2 3">
    <name type="scientific">Mucuna pruriens</name>
    <name type="common">Velvet bean</name>
    <name type="synonym">Dolichos pruriens</name>
    <dbReference type="NCBI Taxonomy" id="157652"/>
    <lineage>
        <taxon>Eukaryota</taxon>
        <taxon>Viridiplantae</taxon>
        <taxon>Streptophyta</taxon>
        <taxon>Embryophyta</taxon>
        <taxon>Tracheophyta</taxon>
        <taxon>Spermatophyta</taxon>
        <taxon>Magnoliopsida</taxon>
        <taxon>eudicotyledons</taxon>
        <taxon>Gunneridae</taxon>
        <taxon>Pentapetalae</taxon>
        <taxon>rosids</taxon>
        <taxon>fabids</taxon>
        <taxon>Fabales</taxon>
        <taxon>Fabaceae</taxon>
        <taxon>Papilionoideae</taxon>
        <taxon>50 kb inversion clade</taxon>
        <taxon>NPAAA clade</taxon>
        <taxon>indigoferoid/millettioid clade</taxon>
        <taxon>Phaseoleae</taxon>
        <taxon>Mucuna</taxon>
    </lineage>
</organism>
<dbReference type="Proteomes" id="UP000257109">
    <property type="component" value="Unassembled WGS sequence"/>
</dbReference>
<dbReference type="SUPFAM" id="SSF53098">
    <property type="entry name" value="Ribonuclease H-like"/>
    <property type="match status" value="1"/>
</dbReference>
<dbReference type="InterPro" id="IPR036397">
    <property type="entry name" value="RNaseH_sf"/>
</dbReference>
<dbReference type="InterPro" id="IPR012337">
    <property type="entry name" value="RNaseH-like_sf"/>
</dbReference>
<dbReference type="InterPro" id="IPR041588">
    <property type="entry name" value="Integrase_H2C2"/>
</dbReference>
<protein>
    <submittedName>
        <fullName evidence="2">Gypsy retrotransposon integrase-like protein 1</fullName>
    </submittedName>
</protein>
<dbReference type="AlphaFoldDB" id="A0A371IFA3"/>
<evidence type="ECO:0000313" key="2">
    <source>
        <dbReference type="EMBL" id="RDY13726.1"/>
    </source>
</evidence>
<dbReference type="EMBL" id="QJKJ01000209">
    <property type="protein sequence ID" value="RDY13726.1"/>
    <property type="molecule type" value="Genomic_DNA"/>
</dbReference>